<protein>
    <submittedName>
        <fullName evidence="5">TetR/AcrR family transcriptional regulator</fullName>
    </submittedName>
</protein>
<evidence type="ECO:0000256" key="3">
    <source>
        <dbReference type="PROSITE-ProRule" id="PRU00335"/>
    </source>
</evidence>
<dbReference type="OrthoDB" id="9814200at2"/>
<dbReference type="InterPro" id="IPR036271">
    <property type="entry name" value="Tet_transcr_reg_TetR-rel_C_sf"/>
</dbReference>
<dbReference type="InterPro" id="IPR001647">
    <property type="entry name" value="HTH_TetR"/>
</dbReference>
<dbReference type="PANTHER" id="PTHR43479">
    <property type="entry name" value="ACREF/ENVCD OPERON REPRESSOR-RELATED"/>
    <property type="match status" value="1"/>
</dbReference>
<dbReference type="InterPro" id="IPR050624">
    <property type="entry name" value="HTH-type_Tx_Regulator"/>
</dbReference>
<feature type="domain" description="HTH tetR-type" evidence="4">
    <location>
        <begin position="12"/>
        <end position="72"/>
    </location>
</feature>
<evidence type="ECO:0000313" key="6">
    <source>
        <dbReference type="Proteomes" id="UP000257143"/>
    </source>
</evidence>
<dbReference type="PROSITE" id="PS50977">
    <property type="entry name" value="HTH_TETR_2"/>
    <property type="match status" value="1"/>
</dbReference>
<name>A0A3D8PYI2_9BACI</name>
<dbReference type="SUPFAM" id="SSF48498">
    <property type="entry name" value="Tetracyclin repressor-like, C-terminal domain"/>
    <property type="match status" value="1"/>
</dbReference>
<dbReference type="PRINTS" id="PR00455">
    <property type="entry name" value="HTHTETR"/>
</dbReference>
<dbReference type="InterPro" id="IPR023772">
    <property type="entry name" value="DNA-bd_HTH_TetR-type_CS"/>
</dbReference>
<organism evidence="5 6">
    <name type="scientific">Oceanobacillus arenosus</name>
    <dbReference type="NCBI Taxonomy" id="1229153"/>
    <lineage>
        <taxon>Bacteria</taxon>
        <taxon>Bacillati</taxon>
        <taxon>Bacillota</taxon>
        <taxon>Bacilli</taxon>
        <taxon>Bacillales</taxon>
        <taxon>Bacillaceae</taxon>
        <taxon>Oceanobacillus</taxon>
    </lineage>
</organism>
<keyword evidence="6" id="KW-1185">Reference proteome</keyword>
<reference evidence="6" key="1">
    <citation type="submission" date="2017-11" db="EMBL/GenBank/DDBJ databases">
        <authorList>
            <person name="Zhu W."/>
        </authorList>
    </citation>
    <scope>NUCLEOTIDE SEQUENCE [LARGE SCALE GENOMIC DNA]</scope>
    <source>
        <strain evidence="6">CAU 1183</strain>
    </source>
</reference>
<sequence>MKKPLTRKEELALTRERILKVSEQLFMQKGYRAVTTREIAAKCNITQPALYYHFPDKQSLYIAMLEVFVTNIRLKIENISKETISERLEAMLEVLSNEHPTSIMMMIHDIAVEFKEENRRYIFSLWKQTYLEPFINIFEELKEEGMLRDTITSEEAARFCLLTMGQTMSTWKSKPKSLAGQYTVLVDLILHGTKKP</sequence>
<dbReference type="PANTHER" id="PTHR43479:SF11">
    <property type="entry name" value="ACREF_ENVCD OPERON REPRESSOR-RELATED"/>
    <property type="match status" value="1"/>
</dbReference>
<dbReference type="RefSeq" id="WP_115772421.1">
    <property type="nucleotide sequence ID" value="NZ_PIOC01000010.1"/>
</dbReference>
<comment type="caution">
    <text evidence="5">The sequence shown here is derived from an EMBL/GenBank/DDBJ whole genome shotgun (WGS) entry which is preliminary data.</text>
</comment>
<dbReference type="Gene3D" id="1.10.357.10">
    <property type="entry name" value="Tetracycline Repressor, domain 2"/>
    <property type="match status" value="1"/>
</dbReference>
<dbReference type="InterPro" id="IPR009057">
    <property type="entry name" value="Homeodomain-like_sf"/>
</dbReference>
<dbReference type="Proteomes" id="UP000257143">
    <property type="component" value="Unassembled WGS sequence"/>
</dbReference>
<evidence type="ECO:0000313" key="5">
    <source>
        <dbReference type="EMBL" id="RDW20338.1"/>
    </source>
</evidence>
<dbReference type="Pfam" id="PF00440">
    <property type="entry name" value="TetR_N"/>
    <property type="match status" value="1"/>
</dbReference>
<dbReference type="SUPFAM" id="SSF46689">
    <property type="entry name" value="Homeodomain-like"/>
    <property type="match status" value="1"/>
</dbReference>
<evidence type="ECO:0000256" key="2">
    <source>
        <dbReference type="ARBA" id="ARBA00023125"/>
    </source>
</evidence>
<dbReference type="GO" id="GO:0003677">
    <property type="term" value="F:DNA binding"/>
    <property type="evidence" value="ECO:0007669"/>
    <property type="project" value="UniProtKB-UniRule"/>
</dbReference>
<evidence type="ECO:0000256" key="1">
    <source>
        <dbReference type="ARBA" id="ARBA00022491"/>
    </source>
</evidence>
<keyword evidence="2 3" id="KW-0238">DNA-binding</keyword>
<accession>A0A3D8PYI2</accession>
<proteinExistence type="predicted"/>
<evidence type="ECO:0000259" key="4">
    <source>
        <dbReference type="PROSITE" id="PS50977"/>
    </source>
</evidence>
<dbReference type="EMBL" id="PIOC01000010">
    <property type="protein sequence ID" value="RDW20338.1"/>
    <property type="molecule type" value="Genomic_DNA"/>
</dbReference>
<gene>
    <name evidence="5" type="ORF">CWR48_06545</name>
</gene>
<keyword evidence="1" id="KW-0678">Repressor</keyword>
<dbReference type="PROSITE" id="PS01081">
    <property type="entry name" value="HTH_TETR_1"/>
    <property type="match status" value="1"/>
</dbReference>
<dbReference type="AlphaFoldDB" id="A0A3D8PYI2"/>
<feature type="DNA-binding region" description="H-T-H motif" evidence="3">
    <location>
        <begin position="35"/>
        <end position="54"/>
    </location>
</feature>